<accession>A0A0S8G2F9</accession>
<name>A0A0S8G2F9_UNCT6</name>
<gene>
    <name evidence="2" type="ORF">AMJ82_11560</name>
</gene>
<evidence type="ECO:0000313" key="2">
    <source>
        <dbReference type="EMBL" id="KPK66953.1"/>
    </source>
</evidence>
<protein>
    <recommendedName>
        <fullName evidence="4">Portal protein</fullName>
    </recommendedName>
</protein>
<dbReference type="Proteomes" id="UP000051717">
    <property type="component" value="Unassembled WGS sequence"/>
</dbReference>
<evidence type="ECO:0000256" key="1">
    <source>
        <dbReference type="SAM" id="MobiDB-lite"/>
    </source>
</evidence>
<feature type="region of interest" description="Disordered" evidence="1">
    <location>
        <begin position="1"/>
        <end position="24"/>
    </location>
</feature>
<proteinExistence type="predicted"/>
<feature type="compositionally biased region" description="Basic residues" evidence="1">
    <location>
        <begin position="13"/>
        <end position="24"/>
    </location>
</feature>
<dbReference type="EMBL" id="LJUI01000157">
    <property type="protein sequence ID" value="KPK66953.1"/>
    <property type="molecule type" value="Genomic_DNA"/>
</dbReference>
<feature type="compositionally biased region" description="Gly residues" evidence="1">
    <location>
        <begin position="740"/>
        <end position="751"/>
    </location>
</feature>
<evidence type="ECO:0000313" key="3">
    <source>
        <dbReference type="Proteomes" id="UP000051717"/>
    </source>
</evidence>
<comment type="caution">
    <text evidence="2">The sequence shown here is derived from an EMBL/GenBank/DDBJ whole genome shotgun (WGS) entry which is preliminary data.</text>
</comment>
<feature type="region of interest" description="Disordered" evidence="1">
    <location>
        <begin position="306"/>
        <end position="328"/>
    </location>
</feature>
<feature type="region of interest" description="Disordered" evidence="1">
    <location>
        <begin position="735"/>
        <end position="783"/>
    </location>
</feature>
<sequence>MAAPTAPQPTSVRRTRQRRAMRKSKRLSIANRVIDFYRADNDARSTDLDRRLQRYAKFRQWTSADSEPYPGSSNQALPDITSAVLRTEDTLHNAVMSNRPVAVSRAIHKSDEEKQQLIDDLHDFQLFVEQNGERTIEELIDQYVKEGVFTAYVPWIEEHREVEGRRTFEPIPEDELPVDYFETLIRQEFPSSKIYPPREDEDGWDWTIENEEGKEVEISFFTTPDELEMVTKQSVEVFNGPRIFVKSYNQVVYPPGVHNLQIPSPSNPGGAPHVILWDKPTTDEIARLQKSGYYDLIGTDDVKALEQQSEDKQDQEEQRQKTIIHGKDEIKQEKEKKHQRFTRLVCFDLYDQDGDGIAEDMIWWVLLEPKLLLRAKRLTEVYPFTPPRRPFAEATFLPVKDMREGIGLIELMEPLQDFKKVITDLMVDSGALANSPFFFYRPVSGINPERFRPWPGDGIPVNDPRNDIVFPDLSNSTQAWAINLMALITQMEERLNVIGDLQLGRVPAGKSSALRTVGGIQTILSQGEARPERILRRFFMGVTEIIRQMHELNQRFLPDRKIFRVLGPVLPDQDPYRVVESAGQISGRFRFDFDANVLNASKAALQASLETLIGVYVSDIAIQMGISTPETIYRLFTDYGQAVGQKPARYLEAPSPVAMKPRLTAEEAIVQISYGATEFDWLPAEGAEQHFQKLITFVQGDKVGLLPQDVIPNLRSYLSQIGQAAASERQLAAQAQAAGRVGGPLGPGGQGRQPVPPGPQEPTMVGEGELLPEDLPTSRGLAP</sequence>
<evidence type="ECO:0008006" key="4">
    <source>
        <dbReference type="Google" id="ProtNLM"/>
    </source>
</evidence>
<dbReference type="InterPro" id="IPR056909">
    <property type="entry name" value="SU10_portal"/>
</dbReference>
<dbReference type="AlphaFoldDB" id="A0A0S8G2F9"/>
<reference evidence="2 3" key="1">
    <citation type="journal article" date="2015" name="Microbiome">
        <title>Genomic resolution of linkages in carbon, nitrogen, and sulfur cycling among widespread estuary sediment bacteria.</title>
        <authorList>
            <person name="Baker B.J."/>
            <person name="Lazar C.S."/>
            <person name="Teske A.P."/>
            <person name="Dick G.J."/>
        </authorList>
    </citation>
    <scope>NUCLEOTIDE SEQUENCE [LARGE SCALE GENOMIC DNA]</scope>
    <source>
        <strain evidence="2">SM23_40</strain>
    </source>
</reference>
<organism evidence="2 3">
    <name type="scientific">candidate division TA06 bacterium SM23_40</name>
    <dbReference type="NCBI Taxonomy" id="1703774"/>
    <lineage>
        <taxon>Bacteria</taxon>
        <taxon>Bacteria division TA06</taxon>
    </lineage>
</organism>
<dbReference type="Pfam" id="PF23899">
    <property type="entry name" value="SU10_portal"/>
    <property type="match status" value="1"/>
</dbReference>